<proteinExistence type="predicted"/>
<dbReference type="STRING" id="1433126.BN938_2562"/>
<name>A0A060RAK6_9BACT</name>
<dbReference type="EMBL" id="HG934468">
    <property type="protein sequence ID" value="CDN32632.1"/>
    <property type="molecule type" value="Genomic_DNA"/>
</dbReference>
<evidence type="ECO:0000313" key="1">
    <source>
        <dbReference type="EMBL" id="CDN32632.1"/>
    </source>
</evidence>
<dbReference type="AlphaFoldDB" id="A0A060RAK6"/>
<sequence length="61" mass="7343">MILEVIHKHITERIYYEQQPLLELVETEVAAVVADTEAYNRYAAENLPYNRRNRKLHLFAW</sequence>
<organism evidence="1 2">
    <name type="scientific">Mucinivorans hirudinis</name>
    <dbReference type="NCBI Taxonomy" id="1433126"/>
    <lineage>
        <taxon>Bacteria</taxon>
        <taxon>Pseudomonadati</taxon>
        <taxon>Bacteroidota</taxon>
        <taxon>Bacteroidia</taxon>
        <taxon>Bacteroidales</taxon>
        <taxon>Rikenellaceae</taxon>
        <taxon>Mucinivorans</taxon>
    </lineage>
</organism>
<dbReference type="HOGENOM" id="CLU_2917609_0_0_10"/>
<dbReference type="KEGG" id="rbc:BN938_2562"/>
<reference evidence="1 2" key="1">
    <citation type="journal article" date="2015" name="Genome Announc.">
        <title>Complete Genome Sequence of the Novel Leech Symbiont Mucinivorans hirudinis M3T.</title>
        <authorList>
            <person name="Nelson M.C."/>
            <person name="Bomar L."/>
            <person name="Graf J."/>
        </authorList>
    </citation>
    <scope>NUCLEOTIDE SEQUENCE [LARGE SCALE GENOMIC DNA]</scope>
    <source>
        <strain evidence="2">M3</strain>
    </source>
</reference>
<protein>
    <submittedName>
        <fullName evidence="1">Uncharacterized protein</fullName>
    </submittedName>
</protein>
<dbReference type="Proteomes" id="UP000027616">
    <property type="component" value="Chromosome I"/>
</dbReference>
<evidence type="ECO:0000313" key="2">
    <source>
        <dbReference type="Proteomes" id="UP000027616"/>
    </source>
</evidence>
<keyword evidence="2" id="KW-1185">Reference proteome</keyword>
<accession>A0A060RAK6</accession>
<gene>
    <name evidence="1" type="ORF">BN938_2562</name>
</gene>